<sequence length="141" mass="16161">MKIEWASNFRSDGSRRRPPPSTMHGWLAKMRGTLLGDEDLRSKGMREMRDAKSFKQNKSKKIPQRKASRDKEPSALFGSLHPKPKPRPTAGQTRKPSGRSADTRSPRPRQPAPPPRRLTQPATTRRRPSQQPAPRRRHTTR</sequence>
<proteinExistence type="predicted"/>
<evidence type="ECO:0000256" key="1">
    <source>
        <dbReference type="SAM" id="MobiDB-lite"/>
    </source>
</evidence>
<dbReference type="EMBL" id="CAVNYO010000405">
    <property type="protein sequence ID" value="CAK5275481.1"/>
    <property type="molecule type" value="Genomic_DNA"/>
</dbReference>
<comment type="caution">
    <text evidence="2">The sequence shown here is derived from an EMBL/GenBank/DDBJ whole genome shotgun (WGS) entry which is preliminary data.</text>
</comment>
<organism evidence="2 4">
    <name type="scientific">Mycena citricolor</name>
    <dbReference type="NCBI Taxonomy" id="2018698"/>
    <lineage>
        <taxon>Eukaryota</taxon>
        <taxon>Fungi</taxon>
        <taxon>Dikarya</taxon>
        <taxon>Basidiomycota</taxon>
        <taxon>Agaricomycotina</taxon>
        <taxon>Agaricomycetes</taxon>
        <taxon>Agaricomycetidae</taxon>
        <taxon>Agaricales</taxon>
        <taxon>Marasmiineae</taxon>
        <taxon>Mycenaceae</taxon>
        <taxon>Mycena</taxon>
    </lineage>
</organism>
<evidence type="ECO:0000313" key="4">
    <source>
        <dbReference type="Proteomes" id="UP001295794"/>
    </source>
</evidence>
<dbReference type="AlphaFoldDB" id="A0AAD2JUQ1"/>
<name>A0AAD2JUQ1_9AGAR</name>
<feature type="region of interest" description="Disordered" evidence="1">
    <location>
        <begin position="1"/>
        <end position="141"/>
    </location>
</feature>
<accession>A0AAD2JUQ1</accession>
<dbReference type="EMBL" id="CAVNYO010000030">
    <property type="protein sequence ID" value="CAK5262976.1"/>
    <property type="molecule type" value="Genomic_DNA"/>
</dbReference>
<evidence type="ECO:0000313" key="3">
    <source>
        <dbReference type="EMBL" id="CAK5275481.1"/>
    </source>
</evidence>
<protein>
    <submittedName>
        <fullName evidence="2">Uncharacterized protein</fullName>
    </submittedName>
</protein>
<dbReference type="Proteomes" id="UP001295794">
    <property type="component" value="Unassembled WGS sequence"/>
</dbReference>
<evidence type="ECO:0000313" key="2">
    <source>
        <dbReference type="EMBL" id="CAK5262976.1"/>
    </source>
</evidence>
<feature type="compositionally biased region" description="Basic residues" evidence="1">
    <location>
        <begin position="55"/>
        <end position="66"/>
    </location>
</feature>
<feature type="compositionally biased region" description="Basic and acidic residues" evidence="1">
    <location>
        <begin position="38"/>
        <end position="53"/>
    </location>
</feature>
<keyword evidence="4" id="KW-1185">Reference proteome</keyword>
<feature type="compositionally biased region" description="Basic residues" evidence="1">
    <location>
        <begin position="124"/>
        <end position="141"/>
    </location>
</feature>
<reference evidence="2" key="1">
    <citation type="submission" date="2023-11" db="EMBL/GenBank/DDBJ databases">
        <authorList>
            <person name="De Vega J J."/>
            <person name="De Vega J J."/>
        </authorList>
    </citation>
    <scope>NUCLEOTIDE SEQUENCE</scope>
</reference>
<gene>
    <name evidence="2" type="ORF">MYCIT1_LOCUS2099</name>
    <name evidence="3" type="ORF">MYCIT1_LOCUS23260</name>
</gene>